<accession>I1E1S5</accession>
<protein>
    <recommendedName>
        <fullName evidence="3">Nucleotide-binding protein</fullName>
    </recommendedName>
</protein>
<gene>
    <name evidence="1" type="ORF">RNAN_3272</name>
</gene>
<reference evidence="1 2" key="1">
    <citation type="journal article" date="2012" name="J. Bacteriol.">
        <title>Genome Sequence of the Protease-Producing Bacterium Rheinheimera nanhaiensis E407-8T, Isolated from Deep-Sea Sediment of the South China Sea.</title>
        <authorList>
            <person name="Zhang X.-Y."/>
            <person name="Zhang Y.-J."/>
            <person name="Qin Q.-L."/>
            <person name="Xie B.-B."/>
            <person name="Chen X.-L."/>
            <person name="Zhou B.-C."/>
            <person name="Zhang Y.-Z."/>
        </authorList>
    </citation>
    <scope>NUCLEOTIDE SEQUENCE [LARGE SCALE GENOMIC DNA]</scope>
    <source>
        <strain evidence="1 2">E407-8</strain>
    </source>
</reference>
<proteinExistence type="predicted"/>
<comment type="caution">
    <text evidence="1">The sequence shown here is derived from an EMBL/GenBank/DDBJ whole genome shotgun (WGS) entry which is preliminary data.</text>
</comment>
<keyword evidence="2" id="KW-1185">Reference proteome</keyword>
<evidence type="ECO:0008006" key="3">
    <source>
        <dbReference type="Google" id="ProtNLM"/>
    </source>
</evidence>
<evidence type="ECO:0000313" key="2">
    <source>
        <dbReference type="Proteomes" id="UP000004374"/>
    </source>
</evidence>
<name>I1E1S5_9GAMM</name>
<organism evidence="1 2">
    <name type="scientific">Rheinheimera nanhaiensis E407-8</name>
    <dbReference type="NCBI Taxonomy" id="562729"/>
    <lineage>
        <taxon>Bacteria</taxon>
        <taxon>Pseudomonadati</taxon>
        <taxon>Pseudomonadota</taxon>
        <taxon>Gammaproteobacteria</taxon>
        <taxon>Chromatiales</taxon>
        <taxon>Chromatiaceae</taxon>
        <taxon>Rheinheimera</taxon>
    </lineage>
</organism>
<dbReference type="InterPro" id="IPR016908">
    <property type="entry name" value="UCP029037"/>
</dbReference>
<dbReference type="Proteomes" id="UP000004374">
    <property type="component" value="Unassembled WGS sequence"/>
</dbReference>
<dbReference type="STRING" id="562729.RNAN_3272"/>
<dbReference type="Pfam" id="PF10071">
    <property type="entry name" value="DUF2310"/>
    <property type="match status" value="1"/>
</dbReference>
<dbReference type="OrthoDB" id="5589102at2"/>
<dbReference type="RefSeq" id="WP_008223641.1">
    <property type="nucleotide sequence ID" value="NZ_BAFK01000024.1"/>
</dbReference>
<dbReference type="EMBL" id="BAFK01000024">
    <property type="protein sequence ID" value="GAB60253.1"/>
    <property type="molecule type" value="Genomic_DNA"/>
</dbReference>
<evidence type="ECO:0000313" key="1">
    <source>
        <dbReference type="EMBL" id="GAB60253.1"/>
    </source>
</evidence>
<sequence length="265" mass="29784">MYLAELKFKVIADTDFDQAEAAIRRYMEALIFNGQLLGREFPTAWQQDCFVSRIVLPATEALKQQYHSPRGLAALQQLAAAGLGYPQLSVLGMDLMSNHTDPCASAPYYIVYSRFNDTCSPLRCGEHFAPVPLYLLPAAAGDHEALIRWQLQYQALDEIQMQQSRVLRHSAERSLQQLHSRLNRQGRQIANTLARLSQTPVYYALYSGSSQDCAAEADKPCPGCGQAWRLAQPLHQLFDFKCDRCRLLSNIAWDCQSPSNVQGVN</sequence>
<dbReference type="AlphaFoldDB" id="I1E1S5"/>